<name>A0A4Y7SPB2_COPMI</name>
<protein>
    <recommendedName>
        <fullName evidence="6">Berberine/berberine-like domain-containing protein</fullName>
    </recommendedName>
</protein>
<accession>A0A4Y7SPB2</accession>
<organism evidence="7 8">
    <name type="scientific">Coprinellus micaceus</name>
    <name type="common">Glistening ink-cap mushroom</name>
    <name type="synonym">Coprinus micaceus</name>
    <dbReference type="NCBI Taxonomy" id="71717"/>
    <lineage>
        <taxon>Eukaryota</taxon>
        <taxon>Fungi</taxon>
        <taxon>Dikarya</taxon>
        <taxon>Basidiomycota</taxon>
        <taxon>Agaricomycotina</taxon>
        <taxon>Agaricomycetes</taxon>
        <taxon>Agaricomycetidae</taxon>
        <taxon>Agaricales</taxon>
        <taxon>Agaricineae</taxon>
        <taxon>Psathyrellaceae</taxon>
        <taxon>Coprinellus</taxon>
    </lineage>
</organism>
<keyword evidence="3" id="KW-0285">Flavoprotein</keyword>
<dbReference type="Pfam" id="PF08031">
    <property type="entry name" value="BBE"/>
    <property type="match status" value="1"/>
</dbReference>
<evidence type="ECO:0000256" key="4">
    <source>
        <dbReference type="ARBA" id="ARBA00022827"/>
    </source>
</evidence>
<evidence type="ECO:0000256" key="2">
    <source>
        <dbReference type="ARBA" id="ARBA00005466"/>
    </source>
</evidence>
<comment type="similarity">
    <text evidence="2">Belongs to the oxygen-dependent FAD-linked oxidoreductase family.</text>
</comment>
<evidence type="ECO:0000313" key="8">
    <source>
        <dbReference type="Proteomes" id="UP000298030"/>
    </source>
</evidence>
<dbReference type="GO" id="GO:0016491">
    <property type="term" value="F:oxidoreductase activity"/>
    <property type="evidence" value="ECO:0007669"/>
    <property type="project" value="UniProtKB-KW"/>
</dbReference>
<sequence length="334" mass="36615">MRSYGVHDSKYGLTIDNLKQVSIVTADGSILTANDTENADLFWAIRGGGSNFGVVTEFVFDLHPQRRTIFAGMTFFTPDKLASITEVTKTWYANTKENEGVSLATLITPQGFPAVGVVLFYNGPEEEGRANFKAYYDIGPVMDFAKEIPFEQLNALTNAVVPAGGCYYLRGFSHKGPDFGCTFRALQKVGEVAKGGVFTPSVLFEYLPVSKINSVTTSATAFRRQTAPNVLVMLKWDGSAPEKTYEARGIVTEIADIFASSQDGLSDSEKLGYVNYGHDIDAVPTLPLSHPSMAHVASRAELVFGSNYPRLQGIKKKYDPDNLFNRWYPIVPSA</sequence>
<dbReference type="SUPFAM" id="SSF56176">
    <property type="entry name" value="FAD-binding/transporter-associated domain-like"/>
    <property type="match status" value="1"/>
</dbReference>
<reference evidence="7 8" key="1">
    <citation type="journal article" date="2019" name="Nat. Ecol. Evol.">
        <title>Megaphylogeny resolves global patterns of mushroom evolution.</title>
        <authorList>
            <person name="Varga T."/>
            <person name="Krizsan K."/>
            <person name="Foldi C."/>
            <person name="Dima B."/>
            <person name="Sanchez-Garcia M."/>
            <person name="Sanchez-Ramirez S."/>
            <person name="Szollosi G.J."/>
            <person name="Szarkandi J.G."/>
            <person name="Papp V."/>
            <person name="Albert L."/>
            <person name="Andreopoulos W."/>
            <person name="Angelini C."/>
            <person name="Antonin V."/>
            <person name="Barry K.W."/>
            <person name="Bougher N.L."/>
            <person name="Buchanan P."/>
            <person name="Buyck B."/>
            <person name="Bense V."/>
            <person name="Catcheside P."/>
            <person name="Chovatia M."/>
            <person name="Cooper J."/>
            <person name="Damon W."/>
            <person name="Desjardin D."/>
            <person name="Finy P."/>
            <person name="Geml J."/>
            <person name="Haridas S."/>
            <person name="Hughes K."/>
            <person name="Justo A."/>
            <person name="Karasinski D."/>
            <person name="Kautmanova I."/>
            <person name="Kiss B."/>
            <person name="Kocsube S."/>
            <person name="Kotiranta H."/>
            <person name="LaButti K.M."/>
            <person name="Lechner B.E."/>
            <person name="Liimatainen K."/>
            <person name="Lipzen A."/>
            <person name="Lukacs Z."/>
            <person name="Mihaltcheva S."/>
            <person name="Morgado L.N."/>
            <person name="Niskanen T."/>
            <person name="Noordeloos M.E."/>
            <person name="Ohm R.A."/>
            <person name="Ortiz-Santana B."/>
            <person name="Ovrebo C."/>
            <person name="Racz N."/>
            <person name="Riley R."/>
            <person name="Savchenko A."/>
            <person name="Shiryaev A."/>
            <person name="Soop K."/>
            <person name="Spirin V."/>
            <person name="Szebenyi C."/>
            <person name="Tomsovsky M."/>
            <person name="Tulloss R.E."/>
            <person name="Uehling J."/>
            <person name="Grigoriev I.V."/>
            <person name="Vagvolgyi C."/>
            <person name="Papp T."/>
            <person name="Martin F.M."/>
            <person name="Miettinen O."/>
            <person name="Hibbett D.S."/>
            <person name="Nagy L.G."/>
        </authorList>
    </citation>
    <scope>NUCLEOTIDE SEQUENCE [LARGE SCALE GENOMIC DNA]</scope>
    <source>
        <strain evidence="7 8">FP101781</strain>
    </source>
</reference>
<dbReference type="Gene3D" id="3.30.465.10">
    <property type="match status" value="1"/>
</dbReference>
<dbReference type="OrthoDB" id="415825at2759"/>
<keyword evidence="4" id="KW-0274">FAD</keyword>
<proteinExistence type="inferred from homology"/>
<evidence type="ECO:0000313" key="7">
    <source>
        <dbReference type="EMBL" id="TEB23723.1"/>
    </source>
</evidence>
<gene>
    <name evidence="7" type="ORF">FA13DRAFT_1797769</name>
</gene>
<comment type="cofactor">
    <cofactor evidence="1">
        <name>FAD</name>
        <dbReference type="ChEBI" id="CHEBI:57692"/>
    </cofactor>
</comment>
<feature type="domain" description="Berberine/berberine-like" evidence="6">
    <location>
        <begin position="273"/>
        <end position="325"/>
    </location>
</feature>
<comment type="caution">
    <text evidence="7">The sequence shown here is derived from an EMBL/GenBank/DDBJ whole genome shotgun (WGS) entry which is preliminary data.</text>
</comment>
<dbReference type="SUPFAM" id="SSF55103">
    <property type="entry name" value="FAD-linked oxidases, C-terminal domain"/>
    <property type="match status" value="1"/>
</dbReference>
<dbReference type="PANTHER" id="PTHR42973">
    <property type="entry name" value="BINDING OXIDOREDUCTASE, PUTATIVE (AFU_ORTHOLOGUE AFUA_1G17690)-RELATED"/>
    <property type="match status" value="1"/>
</dbReference>
<keyword evidence="8" id="KW-1185">Reference proteome</keyword>
<dbReference type="PANTHER" id="PTHR42973:SF39">
    <property type="entry name" value="FAD-BINDING PCMH-TYPE DOMAIN-CONTAINING PROTEIN"/>
    <property type="match status" value="1"/>
</dbReference>
<evidence type="ECO:0000256" key="1">
    <source>
        <dbReference type="ARBA" id="ARBA00001974"/>
    </source>
</evidence>
<dbReference type="AlphaFoldDB" id="A0A4Y7SPB2"/>
<evidence type="ECO:0000256" key="3">
    <source>
        <dbReference type="ARBA" id="ARBA00022630"/>
    </source>
</evidence>
<dbReference type="Gene3D" id="3.40.462.20">
    <property type="match status" value="1"/>
</dbReference>
<dbReference type="EMBL" id="QPFP01000074">
    <property type="protein sequence ID" value="TEB23723.1"/>
    <property type="molecule type" value="Genomic_DNA"/>
</dbReference>
<dbReference type="InterPro" id="IPR016164">
    <property type="entry name" value="FAD-linked_Oxase-like_C"/>
</dbReference>
<dbReference type="GO" id="GO:0050660">
    <property type="term" value="F:flavin adenine dinucleotide binding"/>
    <property type="evidence" value="ECO:0007669"/>
    <property type="project" value="InterPro"/>
</dbReference>
<dbReference type="Proteomes" id="UP000298030">
    <property type="component" value="Unassembled WGS sequence"/>
</dbReference>
<dbReference type="STRING" id="71717.A0A4Y7SPB2"/>
<evidence type="ECO:0000256" key="5">
    <source>
        <dbReference type="ARBA" id="ARBA00023002"/>
    </source>
</evidence>
<evidence type="ECO:0000259" key="6">
    <source>
        <dbReference type="Pfam" id="PF08031"/>
    </source>
</evidence>
<dbReference type="InterPro" id="IPR036318">
    <property type="entry name" value="FAD-bd_PCMH-like_sf"/>
</dbReference>
<dbReference type="InterPro" id="IPR012951">
    <property type="entry name" value="BBE"/>
</dbReference>
<dbReference type="InterPro" id="IPR050416">
    <property type="entry name" value="FAD-linked_Oxidoreductase"/>
</dbReference>
<keyword evidence="5" id="KW-0560">Oxidoreductase</keyword>
<dbReference type="InterPro" id="IPR016169">
    <property type="entry name" value="FAD-bd_PCMH_sub2"/>
</dbReference>